<accession>A0A9N9Z8F0</accession>
<proteinExistence type="predicted"/>
<dbReference type="AlphaFoldDB" id="A0A9N9Z8F0"/>
<dbReference type="EMBL" id="CABFOC020000038">
    <property type="protein sequence ID" value="CAH0050699.1"/>
    <property type="molecule type" value="Genomic_DNA"/>
</dbReference>
<evidence type="ECO:0000313" key="1">
    <source>
        <dbReference type="EMBL" id="CAH0050699.1"/>
    </source>
</evidence>
<protein>
    <submittedName>
        <fullName evidence="1">Uncharacterized protein</fullName>
    </submittedName>
</protein>
<gene>
    <name evidence="1" type="ORF">CSOL1703_00013937</name>
</gene>
<reference evidence="1" key="1">
    <citation type="submission" date="2021-10" db="EMBL/GenBank/DDBJ databases">
        <authorList>
            <person name="Piombo E."/>
        </authorList>
    </citation>
    <scope>NUCLEOTIDE SEQUENCE</scope>
</reference>
<evidence type="ECO:0000313" key="2">
    <source>
        <dbReference type="Proteomes" id="UP000775872"/>
    </source>
</evidence>
<keyword evidence="2" id="KW-1185">Reference proteome</keyword>
<comment type="caution">
    <text evidence="1">The sequence shown here is derived from an EMBL/GenBank/DDBJ whole genome shotgun (WGS) entry which is preliminary data.</text>
</comment>
<organism evidence="1 2">
    <name type="scientific">Clonostachys solani</name>
    <dbReference type="NCBI Taxonomy" id="160281"/>
    <lineage>
        <taxon>Eukaryota</taxon>
        <taxon>Fungi</taxon>
        <taxon>Dikarya</taxon>
        <taxon>Ascomycota</taxon>
        <taxon>Pezizomycotina</taxon>
        <taxon>Sordariomycetes</taxon>
        <taxon>Hypocreomycetidae</taxon>
        <taxon>Hypocreales</taxon>
        <taxon>Bionectriaceae</taxon>
        <taxon>Clonostachys</taxon>
    </lineage>
</organism>
<sequence length="108" mass="11444">MARTGGQGMGMDMGATRTDWAGLAMADIHEQAAGRARVFLSHQDLSKRSKIKSFAGALDATDGHLHQQRVWAALIDDGGGLDQTMIASTLALTSAARSFALHQLHIAT</sequence>
<name>A0A9N9Z8F0_9HYPO</name>
<dbReference type="Proteomes" id="UP000775872">
    <property type="component" value="Unassembled WGS sequence"/>
</dbReference>